<evidence type="ECO:0000313" key="1">
    <source>
        <dbReference type="EMBL" id="SKB63427.1"/>
    </source>
</evidence>
<name>A0A1T5CVM6_9SPHI</name>
<dbReference type="EMBL" id="FUYR01000002">
    <property type="protein sequence ID" value="SKB63427.1"/>
    <property type="molecule type" value="Genomic_DNA"/>
</dbReference>
<sequence length="171" mass="19126">MRSIVLIFLFLVISLSGRAQNPVLAVNRVDKFTKELIKQTSLYSFKEGDIVKLHFNVRSVDENYFLQLNVQQPVTVKKGTEIILTMEDGKQLKLISDNDIISLSESDVSKRMIVCPLDFAEITALMKLQVNAIRVPTSNKGVVNVVLAAKDKPMIRTAMALVSPKLVPKKI</sequence>
<dbReference type="AlphaFoldDB" id="A0A1T5CVM6"/>
<dbReference type="RefSeq" id="WP_079702469.1">
    <property type="nucleotide sequence ID" value="NZ_FUYR01000002.1"/>
</dbReference>
<evidence type="ECO:0000313" key="2">
    <source>
        <dbReference type="Proteomes" id="UP000189981"/>
    </source>
</evidence>
<proteinExistence type="predicted"/>
<organism evidence="1 2">
    <name type="scientific">Daejeonella lutea</name>
    <dbReference type="NCBI Taxonomy" id="572036"/>
    <lineage>
        <taxon>Bacteria</taxon>
        <taxon>Pseudomonadati</taxon>
        <taxon>Bacteroidota</taxon>
        <taxon>Sphingobacteriia</taxon>
        <taxon>Sphingobacteriales</taxon>
        <taxon>Sphingobacteriaceae</taxon>
        <taxon>Daejeonella</taxon>
    </lineage>
</organism>
<accession>A0A1T5CVM6</accession>
<reference evidence="2" key="1">
    <citation type="submission" date="2017-02" db="EMBL/GenBank/DDBJ databases">
        <authorList>
            <person name="Varghese N."/>
            <person name="Submissions S."/>
        </authorList>
    </citation>
    <scope>NUCLEOTIDE SEQUENCE [LARGE SCALE GENOMIC DNA]</scope>
    <source>
        <strain evidence="2">DSM 22385</strain>
    </source>
</reference>
<protein>
    <submittedName>
        <fullName evidence="1">Uncharacterized protein</fullName>
    </submittedName>
</protein>
<keyword evidence="2" id="KW-1185">Reference proteome</keyword>
<dbReference type="Proteomes" id="UP000189981">
    <property type="component" value="Unassembled WGS sequence"/>
</dbReference>
<dbReference type="OrthoDB" id="9847035at2"/>
<gene>
    <name evidence="1" type="ORF">SAMN05661099_1921</name>
</gene>